<sequence>MANFDLKVSEQQQTIEALRLALDGVQDAVMMFDTLGHLVFVNTKAKEIALWHHSGSSQPSIILQHQQRQEQISMSLLELCDDNRLDQLALDYYLCGPGNLLIPFKAKLQAFFANEEQLSPRLHTLVIKDESQTVSLKNSLNFHRKHDQLTGLANRNELERQLIEAIHDARVNHTKHGLCLLKVERVKLVNDVVGHHAGNELIKSYASHLKASIRSNDILARVGNHEFAIILWQLDANNGEAFANKLRDAVEGFNFTWEKREFRVSCSIGLVDIDRDSDSWVQVFSRADLASQESHRSGENQITFYRDIADKARSYQSEVEWVGKIVSAVRNNYFELYYQPIIDLKRGGALSHCEVLLRMREPDGTIIAPGAFLIAAEKYNMIDMIDRWVVHNSFRYLAENRDILIDHLNINLSAMSITRPEFLHYINELTRSYLVPTEKVCFEITETCAVENMSQAIRFIQGVKALGCKIALDDFGTGMSSFSYLKNLPVDYLKIDGEFIREISTSKVSHAMVTAINEVAHQMSLETIAEYVENEEIRLVLQKIGVDYAQGYSIARPAPLSGLTTLTKSLEFVEQST</sequence>
<dbReference type="PROSITE" id="PS50883">
    <property type="entry name" value="EAL"/>
    <property type="match status" value="1"/>
</dbReference>
<name>A0AA51RUU5_9GAMM</name>
<keyword evidence="4" id="KW-1185">Reference proteome</keyword>
<dbReference type="InterPro" id="IPR029787">
    <property type="entry name" value="Nucleotide_cyclase"/>
</dbReference>
<dbReference type="SUPFAM" id="SSF55073">
    <property type="entry name" value="Nucleotide cyclase"/>
    <property type="match status" value="1"/>
</dbReference>
<dbReference type="PROSITE" id="PS50887">
    <property type="entry name" value="GGDEF"/>
    <property type="match status" value="1"/>
</dbReference>
<dbReference type="SMART" id="SM00267">
    <property type="entry name" value="GGDEF"/>
    <property type="match status" value="1"/>
</dbReference>
<dbReference type="InterPro" id="IPR043128">
    <property type="entry name" value="Rev_trsase/Diguanyl_cyclase"/>
</dbReference>
<dbReference type="InterPro" id="IPR035919">
    <property type="entry name" value="EAL_sf"/>
</dbReference>
<evidence type="ECO:0000313" key="4">
    <source>
        <dbReference type="Proteomes" id="UP001239782"/>
    </source>
</evidence>
<feature type="domain" description="EAL" evidence="1">
    <location>
        <begin position="318"/>
        <end position="571"/>
    </location>
</feature>
<dbReference type="SMART" id="SM00052">
    <property type="entry name" value="EAL"/>
    <property type="match status" value="1"/>
</dbReference>
<dbReference type="Pfam" id="PF00563">
    <property type="entry name" value="EAL"/>
    <property type="match status" value="1"/>
</dbReference>
<feature type="domain" description="GGDEF" evidence="2">
    <location>
        <begin position="174"/>
        <end position="307"/>
    </location>
</feature>
<dbReference type="GO" id="GO:0071111">
    <property type="term" value="F:cyclic-guanylate-specific phosphodiesterase activity"/>
    <property type="evidence" value="ECO:0007669"/>
    <property type="project" value="InterPro"/>
</dbReference>
<dbReference type="InterPro" id="IPR050706">
    <property type="entry name" value="Cyclic-di-GMP_PDE-like"/>
</dbReference>
<dbReference type="PANTHER" id="PTHR33121:SF23">
    <property type="entry name" value="CYCLIC DI-GMP PHOSPHODIESTERASE PDEB"/>
    <property type="match status" value="1"/>
</dbReference>
<dbReference type="InterPro" id="IPR000160">
    <property type="entry name" value="GGDEF_dom"/>
</dbReference>
<evidence type="ECO:0000259" key="2">
    <source>
        <dbReference type="PROSITE" id="PS50887"/>
    </source>
</evidence>
<protein>
    <submittedName>
        <fullName evidence="3">EAL domain-containing protein</fullName>
    </submittedName>
</protein>
<dbReference type="KEGG" id="plei:Q9312_03500"/>
<reference evidence="3 4" key="1">
    <citation type="submission" date="2023-08" db="EMBL/GenBank/DDBJ databases">
        <title>Pleionea litopenaei sp. nov., isolated from stomach of juvenile Litopenaeus vannamei.</title>
        <authorList>
            <person name="Rho A.M."/>
            <person name="Hwang C.Y."/>
        </authorList>
    </citation>
    <scope>NUCLEOTIDE SEQUENCE [LARGE SCALE GENOMIC DNA]</scope>
    <source>
        <strain evidence="3 4">HL-JVS1</strain>
    </source>
</reference>
<dbReference type="Gene3D" id="3.20.20.450">
    <property type="entry name" value="EAL domain"/>
    <property type="match status" value="1"/>
</dbReference>
<evidence type="ECO:0000313" key="3">
    <source>
        <dbReference type="EMBL" id="WMS87990.1"/>
    </source>
</evidence>
<accession>A0AA51RUU5</accession>
<dbReference type="EMBL" id="CP133548">
    <property type="protein sequence ID" value="WMS87990.1"/>
    <property type="molecule type" value="Genomic_DNA"/>
</dbReference>
<dbReference type="Proteomes" id="UP001239782">
    <property type="component" value="Chromosome"/>
</dbReference>
<evidence type="ECO:0000259" key="1">
    <source>
        <dbReference type="PROSITE" id="PS50883"/>
    </source>
</evidence>
<dbReference type="InterPro" id="IPR001633">
    <property type="entry name" value="EAL_dom"/>
</dbReference>
<dbReference type="PANTHER" id="PTHR33121">
    <property type="entry name" value="CYCLIC DI-GMP PHOSPHODIESTERASE PDEF"/>
    <property type="match status" value="1"/>
</dbReference>
<organism evidence="3 4">
    <name type="scientific">Pleionea litopenaei</name>
    <dbReference type="NCBI Taxonomy" id="3070815"/>
    <lineage>
        <taxon>Bacteria</taxon>
        <taxon>Pseudomonadati</taxon>
        <taxon>Pseudomonadota</taxon>
        <taxon>Gammaproteobacteria</taxon>
        <taxon>Oceanospirillales</taxon>
        <taxon>Pleioneaceae</taxon>
        <taxon>Pleionea</taxon>
    </lineage>
</organism>
<dbReference type="CDD" id="cd01949">
    <property type="entry name" value="GGDEF"/>
    <property type="match status" value="1"/>
</dbReference>
<dbReference type="RefSeq" id="WP_309203161.1">
    <property type="nucleotide sequence ID" value="NZ_CP133548.1"/>
</dbReference>
<gene>
    <name evidence="3" type="ORF">Q9312_03500</name>
</gene>
<proteinExistence type="predicted"/>
<dbReference type="NCBIfam" id="TIGR00254">
    <property type="entry name" value="GGDEF"/>
    <property type="match status" value="1"/>
</dbReference>
<dbReference type="AlphaFoldDB" id="A0AA51RUU5"/>
<dbReference type="Pfam" id="PF00990">
    <property type="entry name" value="GGDEF"/>
    <property type="match status" value="1"/>
</dbReference>
<dbReference type="SUPFAM" id="SSF141868">
    <property type="entry name" value="EAL domain-like"/>
    <property type="match status" value="1"/>
</dbReference>
<dbReference type="Gene3D" id="3.30.70.270">
    <property type="match status" value="1"/>
</dbReference>
<dbReference type="CDD" id="cd01948">
    <property type="entry name" value="EAL"/>
    <property type="match status" value="1"/>
</dbReference>